<keyword evidence="3" id="KW-1185">Reference proteome</keyword>
<name>A0ABQ2DD92_9MICC</name>
<organism evidence="2 3">
    <name type="scientific">Glutamicibacter ardleyensis</name>
    <dbReference type="NCBI Taxonomy" id="225894"/>
    <lineage>
        <taxon>Bacteria</taxon>
        <taxon>Bacillati</taxon>
        <taxon>Actinomycetota</taxon>
        <taxon>Actinomycetes</taxon>
        <taxon>Micrococcales</taxon>
        <taxon>Micrococcaceae</taxon>
        <taxon>Glutamicibacter</taxon>
    </lineage>
</organism>
<dbReference type="EMBL" id="BMKX01000002">
    <property type="protein sequence ID" value="GGJ54097.1"/>
    <property type="molecule type" value="Genomic_DNA"/>
</dbReference>
<sequence length="80" mass="8807">MIVLRFRCHPEGQSTALLDPLLYGSKCKNGKEECTNPEGDENLISEELAFLCAGSISVSTFPRENSEKQQGQEQRDDGCG</sequence>
<accession>A0ABQ2DD92</accession>
<dbReference type="Proteomes" id="UP000606115">
    <property type="component" value="Unassembled WGS sequence"/>
</dbReference>
<reference evidence="3" key="1">
    <citation type="journal article" date="2019" name="Int. J. Syst. Evol. Microbiol.">
        <title>The Global Catalogue of Microorganisms (GCM) 10K type strain sequencing project: providing services to taxonomists for standard genome sequencing and annotation.</title>
        <authorList>
            <consortium name="The Broad Institute Genomics Platform"/>
            <consortium name="The Broad Institute Genome Sequencing Center for Infectious Disease"/>
            <person name="Wu L."/>
            <person name="Ma J."/>
        </authorList>
    </citation>
    <scope>NUCLEOTIDE SEQUENCE [LARGE SCALE GENOMIC DNA]</scope>
    <source>
        <strain evidence="3">CGMCC 1.3685</strain>
    </source>
</reference>
<proteinExistence type="predicted"/>
<evidence type="ECO:0000256" key="1">
    <source>
        <dbReference type="SAM" id="MobiDB-lite"/>
    </source>
</evidence>
<protein>
    <submittedName>
        <fullName evidence="2">Uncharacterized protein</fullName>
    </submittedName>
</protein>
<feature type="region of interest" description="Disordered" evidence="1">
    <location>
        <begin position="61"/>
        <end position="80"/>
    </location>
</feature>
<comment type="caution">
    <text evidence="2">The sequence shown here is derived from an EMBL/GenBank/DDBJ whole genome shotgun (WGS) entry which is preliminary data.</text>
</comment>
<evidence type="ECO:0000313" key="2">
    <source>
        <dbReference type="EMBL" id="GGJ54097.1"/>
    </source>
</evidence>
<feature type="compositionally biased region" description="Polar residues" evidence="1">
    <location>
        <begin position="61"/>
        <end position="72"/>
    </location>
</feature>
<evidence type="ECO:0000313" key="3">
    <source>
        <dbReference type="Proteomes" id="UP000606115"/>
    </source>
</evidence>
<gene>
    <name evidence="2" type="ORF">GCM10007173_10830</name>
</gene>